<evidence type="ECO:0000256" key="1">
    <source>
        <dbReference type="ARBA" id="ARBA00001946"/>
    </source>
</evidence>
<dbReference type="SUPFAM" id="SSF55811">
    <property type="entry name" value="Nudix"/>
    <property type="match status" value="1"/>
</dbReference>
<dbReference type="InterPro" id="IPR047127">
    <property type="entry name" value="MutT-like"/>
</dbReference>
<dbReference type="PANTHER" id="PTHR47707">
    <property type="entry name" value="8-OXO-DGTP DIPHOSPHATASE"/>
    <property type="match status" value="1"/>
</dbReference>
<dbReference type="PANTHER" id="PTHR47707:SF1">
    <property type="entry name" value="NUDIX HYDROLASE FAMILY PROTEIN"/>
    <property type="match status" value="1"/>
</dbReference>
<keyword evidence="5" id="KW-0479">Metal-binding</keyword>
<accession>A0ABN2E5C1</accession>
<comment type="catalytic activity">
    <reaction evidence="10">
        <text>8-oxo-dGTP + H2O = 8-oxo-dGMP + diphosphate + H(+)</text>
        <dbReference type="Rhea" id="RHEA:31575"/>
        <dbReference type="ChEBI" id="CHEBI:15377"/>
        <dbReference type="ChEBI" id="CHEBI:15378"/>
        <dbReference type="ChEBI" id="CHEBI:33019"/>
        <dbReference type="ChEBI" id="CHEBI:63224"/>
        <dbReference type="ChEBI" id="CHEBI:77896"/>
        <dbReference type="EC" id="3.6.1.55"/>
    </reaction>
</comment>
<reference evidence="13 14" key="1">
    <citation type="journal article" date="2019" name="Int. J. Syst. Evol. Microbiol.">
        <title>The Global Catalogue of Microorganisms (GCM) 10K type strain sequencing project: providing services to taxonomists for standard genome sequencing and annotation.</title>
        <authorList>
            <consortium name="The Broad Institute Genomics Platform"/>
            <consortium name="The Broad Institute Genome Sequencing Center for Infectious Disease"/>
            <person name="Wu L."/>
            <person name="Ma J."/>
        </authorList>
    </citation>
    <scope>NUCLEOTIDE SEQUENCE [LARGE SCALE GENOMIC DNA]</scope>
    <source>
        <strain evidence="13 14">JCM 14304</strain>
    </source>
</reference>
<keyword evidence="6" id="KW-0227">DNA damage</keyword>
<evidence type="ECO:0000256" key="4">
    <source>
        <dbReference type="ARBA" id="ARBA00022705"/>
    </source>
</evidence>
<evidence type="ECO:0000313" key="14">
    <source>
        <dbReference type="Proteomes" id="UP001500190"/>
    </source>
</evidence>
<keyword evidence="3" id="KW-0515">Mutator protein</keyword>
<evidence type="ECO:0000256" key="6">
    <source>
        <dbReference type="ARBA" id="ARBA00022763"/>
    </source>
</evidence>
<keyword evidence="9" id="KW-0234">DNA repair</keyword>
<evidence type="ECO:0000256" key="8">
    <source>
        <dbReference type="ARBA" id="ARBA00022842"/>
    </source>
</evidence>
<organism evidence="13 14">
    <name type="scientific">Kribbella karoonensis</name>
    <dbReference type="NCBI Taxonomy" id="324851"/>
    <lineage>
        <taxon>Bacteria</taxon>
        <taxon>Bacillati</taxon>
        <taxon>Actinomycetota</taxon>
        <taxon>Actinomycetes</taxon>
        <taxon>Propionibacteriales</taxon>
        <taxon>Kribbellaceae</taxon>
        <taxon>Kribbella</taxon>
    </lineage>
</organism>
<evidence type="ECO:0000256" key="10">
    <source>
        <dbReference type="ARBA" id="ARBA00035861"/>
    </source>
</evidence>
<keyword evidence="14" id="KW-1185">Reference proteome</keyword>
<dbReference type="InterPro" id="IPR015797">
    <property type="entry name" value="NUDIX_hydrolase-like_dom_sf"/>
</dbReference>
<name>A0ABN2E5C1_9ACTN</name>
<dbReference type="InterPro" id="IPR000086">
    <property type="entry name" value="NUDIX_hydrolase_dom"/>
</dbReference>
<dbReference type="Proteomes" id="UP001500190">
    <property type="component" value="Unassembled WGS sequence"/>
</dbReference>
<comment type="caution">
    <text evidence="13">The sequence shown here is derived from an EMBL/GenBank/DDBJ whole genome shotgun (WGS) entry which is preliminary data.</text>
</comment>
<comment type="cofactor">
    <cofactor evidence="1">
        <name>Mg(2+)</name>
        <dbReference type="ChEBI" id="CHEBI:18420"/>
    </cofactor>
</comment>
<evidence type="ECO:0000256" key="11">
    <source>
        <dbReference type="ARBA" id="ARBA00038905"/>
    </source>
</evidence>
<keyword evidence="4" id="KW-0235">DNA replication</keyword>
<gene>
    <name evidence="13" type="ORF">GCM10009742_49930</name>
</gene>
<evidence type="ECO:0000256" key="3">
    <source>
        <dbReference type="ARBA" id="ARBA00022457"/>
    </source>
</evidence>
<protein>
    <recommendedName>
        <fullName evidence="11">8-oxo-dGTP diphosphatase</fullName>
        <ecNumber evidence="11">3.6.1.55</ecNumber>
    </recommendedName>
</protein>
<evidence type="ECO:0000256" key="5">
    <source>
        <dbReference type="ARBA" id="ARBA00022723"/>
    </source>
</evidence>
<evidence type="ECO:0000256" key="9">
    <source>
        <dbReference type="ARBA" id="ARBA00023204"/>
    </source>
</evidence>
<sequence length="144" mass="15981">MSVVAPRMPRMGARIEIATAVLVRDGLVLLAHRHPGREAYPDSWSFLGGHVEPGELPHEAVARECREEIRVDIDNPRPIAMTVNNPVLTMHGFLVTRWAGEPVNAAPEEHDDLRWFRPSHLTNLKLAHPETLPSVLEAVRVAAG</sequence>
<comment type="similarity">
    <text evidence="2">Belongs to the Nudix hydrolase family.</text>
</comment>
<keyword evidence="8" id="KW-0460">Magnesium</keyword>
<evidence type="ECO:0000259" key="12">
    <source>
        <dbReference type="PROSITE" id="PS51462"/>
    </source>
</evidence>
<feature type="domain" description="Nudix hydrolase" evidence="12">
    <location>
        <begin position="13"/>
        <end position="140"/>
    </location>
</feature>
<evidence type="ECO:0000256" key="7">
    <source>
        <dbReference type="ARBA" id="ARBA00022801"/>
    </source>
</evidence>
<dbReference type="Pfam" id="PF00293">
    <property type="entry name" value="NUDIX"/>
    <property type="match status" value="1"/>
</dbReference>
<dbReference type="EMBL" id="BAAAND010000008">
    <property type="protein sequence ID" value="GAA1596998.1"/>
    <property type="molecule type" value="Genomic_DNA"/>
</dbReference>
<proteinExistence type="inferred from homology"/>
<keyword evidence="7" id="KW-0378">Hydrolase</keyword>
<dbReference type="PROSITE" id="PS51462">
    <property type="entry name" value="NUDIX"/>
    <property type="match status" value="1"/>
</dbReference>
<evidence type="ECO:0000313" key="13">
    <source>
        <dbReference type="EMBL" id="GAA1596998.1"/>
    </source>
</evidence>
<dbReference type="EC" id="3.6.1.55" evidence="11"/>
<evidence type="ECO:0000256" key="2">
    <source>
        <dbReference type="ARBA" id="ARBA00005582"/>
    </source>
</evidence>
<dbReference type="Gene3D" id="3.90.79.10">
    <property type="entry name" value="Nucleoside Triphosphate Pyrophosphohydrolase"/>
    <property type="match status" value="1"/>
</dbReference>